<keyword evidence="4" id="KW-0813">Transport</keyword>
<evidence type="ECO:0000256" key="1">
    <source>
        <dbReference type="ARBA" id="ARBA00003408"/>
    </source>
</evidence>
<feature type="transmembrane region" description="Helical" evidence="6">
    <location>
        <begin position="21"/>
        <end position="39"/>
    </location>
</feature>
<dbReference type="OrthoDB" id="2240625at2"/>
<evidence type="ECO:0000256" key="6">
    <source>
        <dbReference type="SAM" id="Phobius"/>
    </source>
</evidence>
<dbReference type="Pfam" id="PF01554">
    <property type="entry name" value="MatE"/>
    <property type="match status" value="2"/>
</dbReference>
<dbReference type="PANTHER" id="PTHR43298:SF2">
    <property type="entry name" value="FMN_FAD EXPORTER YEEO-RELATED"/>
    <property type="match status" value="1"/>
</dbReference>
<feature type="transmembrane region" description="Helical" evidence="6">
    <location>
        <begin position="184"/>
        <end position="207"/>
    </location>
</feature>
<evidence type="ECO:0000256" key="2">
    <source>
        <dbReference type="ARBA" id="ARBA00010199"/>
    </source>
</evidence>
<proteinExistence type="inferred from homology"/>
<dbReference type="GO" id="GO:0005886">
    <property type="term" value="C:plasma membrane"/>
    <property type="evidence" value="ECO:0007669"/>
    <property type="project" value="TreeGrafter"/>
</dbReference>
<dbReference type="PANTHER" id="PTHR43298">
    <property type="entry name" value="MULTIDRUG RESISTANCE PROTEIN NORM-RELATED"/>
    <property type="match status" value="1"/>
</dbReference>
<feature type="transmembrane region" description="Helical" evidence="6">
    <location>
        <begin position="302"/>
        <end position="323"/>
    </location>
</feature>
<dbReference type="KEGG" id="lack:FLP15_02230"/>
<keyword evidence="6" id="KW-1133">Transmembrane helix</keyword>
<evidence type="ECO:0000256" key="5">
    <source>
        <dbReference type="ARBA" id="ARBA00031636"/>
    </source>
</evidence>
<accession>A0A514Z6K6</accession>
<feature type="transmembrane region" description="Helical" evidence="6">
    <location>
        <begin position="373"/>
        <end position="391"/>
    </location>
</feature>
<keyword evidence="8" id="KW-1185">Reference proteome</keyword>
<dbReference type="InterPro" id="IPR002528">
    <property type="entry name" value="MATE_fam"/>
</dbReference>
<feature type="transmembrane region" description="Helical" evidence="6">
    <location>
        <begin position="51"/>
        <end position="69"/>
    </location>
</feature>
<reference evidence="7 8" key="1">
    <citation type="submission" date="2019-07" db="EMBL/GenBank/DDBJ databases">
        <title>Genome sequencing of KACC 19320.</title>
        <authorList>
            <person name="Heo J."/>
            <person name="Kim S.-J."/>
            <person name="Kim J.-S."/>
            <person name="Hong S.-B."/>
            <person name="Kwon S.-W."/>
        </authorList>
    </citation>
    <scope>NUCLEOTIDE SEQUENCE [LARGE SCALE GENOMIC DNA]</scope>
    <source>
        <strain evidence="7 8">KACC 19320</strain>
    </source>
</reference>
<dbReference type="RefSeq" id="WP_142765839.1">
    <property type="nucleotide sequence ID" value="NZ_CP041356.1"/>
</dbReference>
<comment type="similarity">
    <text evidence="2">Belongs to the multi antimicrobial extrusion (MATE) (TC 2.A.66.1) family.</text>
</comment>
<keyword evidence="6" id="KW-0472">Membrane</keyword>
<organism evidence="7 8">
    <name type="scientific">Lactococcus protaetiae</name>
    <dbReference type="NCBI Taxonomy" id="2592653"/>
    <lineage>
        <taxon>Bacteria</taxon>
        <taxon>Bacillati</taxon>
        <taxon>Bacillota</taxon>
        <taxon>Bacilli</taxon>
        <taxon>Lactobacillales</taxon>
        <taxon>Streptococcaceae</taxon>
        <taxon>Lactococcus</taxon>
    </lineage>
</organism>
<evidence type="ECO:0000313" key="8">
    <source>
        <dbReference type="Proteomes" id="UP000315128"/>
    </source>
</evidence>
<name>A0A514Z6K6_9LACT</name>
<dbReference type="InterPro" id="IPR050222">
    <property type="entry name" value="MATE_MdtK"/>
</dbReference>
<feature type="transmembrane region" description="Helical" evidence="6">
    <location>
        <begin position="90"/>
        <end position="114"/>
    </location>
</feature>
<dbReference type="GO" id="GO:0015297">
    <property type="term" value="F:antiporter activity"/>
    <property type="evidence" value="ECO:0007669"/>
    <property type="project" value="InterPro"/>
</dbReference>
<feature type="transmembrane region" description="Helical" evidence="6">
    <location>
        <begin position="126"/>
        <end position="147"/>
    </location>
</feature>
<evidence type="ECO:0000313" key="7">
    <source>
        <dbReference type="EMBL" id="QDK70216.1"/>
    </source>
</evidence>
<comment type="function">
    <text evidence="1">Multidrug efflux pump.</text>
</comment>
<dbReference type="AlphaFoldDB" id="A0A514Z6K6"/>
<keyword evidence="6" id="KW-0812">Transmembrane</keyword>
<sequence>MQENLFKEIQRFAFPLMTNNFLQLIINQLILFLAVNQSIKNLAGITTIQSLLYALGGILGVVALAFNIEGGQALGKSDEKGFLQLIKSSLIVNMLIGIIFALITLVFGRLFLSITYAFDGKMLETATVYLLIQSPYIFLTLMMFLSANLIKIQNKTNDILVISLVSTGLEILLNLILVRMIHMGIIGASIASIFALLVMVFLQFWVVRHKLAQAWDERATKIKQLLRKSVPLGGQEILEGVIFTIFFEALIARLGVTTLAIYGLCAQALNIIKMPTYIYENAVTIFGSKAYGEADFSKIFRIIKIATVSSAGFYFIFSGLILWNAKRFAALFSSSEIVARFPMYLLIALVCSMFFISYEIFKGILQAMNLEKFVLRNSFVINLVMFLVMLACKLTGVTSFVLLFTIYGFNLLVLSLILFRKLMKEKINTSFYTDKSY</sequence>
<dbReference type="EMBL" id="CP041356">
    <property type="protein sequence ID" value="QDK70216.1"/>
    <property type="molecule type" value="Genomic_DNA"/>
</dbReference>
<feature type="transmembrane region" description="Helical" evidence="6">
    <location>
        <begin position="159"/>
        <end position="178"/>
    </location>
</feature>
<gene>
    <name evidence="7" type="ORF">FLP15_02230</name>
</gene>
<evidence type="ECO:0000256" key="4">
    <source>
        <dbReference type="ARBA" id="ARBA00022448"/>
    </source>
</evidence>
<feature type="transmembrane region" description="Helical" evidence="6">
    <location>
        <begin position="343"/>
        <end position="361"/>
    </location>
</feature>
<feature type="transmembrane region" description="Helical" evidence="6">
    <location>
        <begin position="397"/>
        <end position="419"/>
    </location>
</feature>
<dbReference type="Proteomes" id="UP000315128">
    <property type="component" value="Chromosome"/>
</dbReference>
<evidence type="ECO:0000256" key="3">
    <source>
        <dbReference type="ARBA" id="ARBA00020268"/>
    </source>
</evidence>
<dbReference type="GO" id="GO:0042910">
    <property type="term" value="F:xenobiotic transmembrane transporter activity"/>
    <property type="evidence" value="ECO:0007669"/>
    <property type="project" value="InterPro"/>
</dbReference>
<protein>
    <recommendedName>
        <fullName evidence="3">Probable multidrug resistance protein NorM</fullName>
    </recommendedName>
    <alternativeName>
        <fullName evidence="5">Multidrug-efflux transporter</fullName>
    </alternativeName>
</protein>